<organism evidence="2 3">
    <name type="scientific">Delitschia confertaspora ATCC 74209</name>
    <dbReference type="NCBI Taxonomy" id="1513339"/>
    <lineage>
        <taxon>Eukaryota</taxon>
        <taxon>Fungi</taxon>
        <taxon>Dikarya</taxon>
        <taxon>Ascomycota</taxon>
        <taxon>Pezizomycotina</taxon>
        <taxon>Dothideomycetes</taxon>
        <taxon>Pleosporomycetidae</taxon>
        <taxon>Pleosporales</taxon>
        <taxon>Delitschiaceae</taxon>
        <taxon>Delitschia</taxon>
    </lineage>
</organism>
<dbReference type="EMBL" id="ML994502">
    <property type="protein sequence ID" value="KAF2196053.1"/>
    <property type="molecule type" value="Genomic_DNA"/>
</dbReference>
<keyword evidence="3" id="KW-1185">Reference proteome</keyword>
<evidence type="ECO:0000313" key="3">
    <source>
        <dbReference type="Proteomes" id="UP000799536"/>
    </source>
</evidence>
<dbReference type="AlphaFoldDB" id="A0A9P4JB61"/>
<keyword evidence="1" id="KW-1133">Transmembrane helix</keyword>
<gene>
    <name evidence="2" type="ORF">GQ43DRAFT_445459</name>
</gene>
<evidence type="ECO:0000256" key="1">
    <source>
        <dbReference type="SAM" id="Phobius"/>
    </source>
</evidence>
<comment type="caution">
    <text evidence="2">The sequence shown here is derived from an EMBL/GenBank/DDBJ whole genome shotgun (WGS) entry which is preliminary data.</text>
</comment>
<name>A0A9P4JB61_9PLEO</name>
<sequence>MEGKSVPGSQSLPIGSLGSSGVTAIYAHAIYSASLPSCILYSGISLLLFLSNAVGC</sequence>
<dbReference type="Proteomes" id="UP000799536">
    <property type="component" value="Unassembled WGS sequence"/>
</dbReference>
<protein>
    <submittedName>
        <fullName evidence="2">Uncharacterized protein</fullName>
    </submittedName>
</protein>
<keyword evidence="1" id="KW-0812">Transmembrane</keyword>
<keyword evidence="1" id="KW-0472">Membrane</keyword>
<feature type="transmembrane region" description="Helical" evidence="1">
    <location>
        <begin position="25"/>
        <end position="50"/>
    </location>
</feature>
<evidence type="ECO:0000313" key="2">
    <source>
        <dbReference type="EMBL" id="KAF2196053.1"/>
    </source>
</evidence>
<reference evidence="2" key="1">
    <citation type="journal article" date="2020" name="Stud. Mycol.">
        <title>101 Dothideomycetes genomes: a test case for predicting lifestyles and emergence of pathogens.</title>
        <authorList>
            <person name="Haridas S."/>
            <person name="Albert R."/>
            <person name="Binder M."/>
            <person name="Bloem J."/>
            <person name="Labutti K."/>
            <person name="Salamov A."/>
            <person name="Andreopoulos B."/>
            <person name="Baker S."/>
            <person name="Barry K."/>
            <person name="Bills G."/>
            <person name="Bluhm B."/>
            <person name="Cannon C."/>
            <person name="Castanera R."/>
            <person name="Culley D."/>
            <person name="Daum C."/>
            <person name="Ezra D."/>
            <person name="Gonzalez J."/>
            <person name="Henrissat B."/>
            <person name="Kuo A."/>
            <person name="Liang C."/>
            <person name="Lipzen A."/>
            <person name="Lutzoni F."/>
            <person name="Magnuson J."/>
            <person name="Mondo S."/>
            <person name="Nolan M."/>
            <person name="Ohm R."/>
            <person name="Pangilinan J."/>
            <person name="Park H.-J."/>
            <person name="Ramirez L."/>
            <person name="Alfaro M."/>
            <person name="Sun H."/>
            <person name="Tritt A."/>
            <person name="Yoshinaga Y."/>
            <person name="Zwiers L.-H."/>
            <person name="Turgeon B."/>
            <person name="Goodwin S."/>
            <person name="Spatafora J."/>
            <person name="Crous P."/>
            <person name="Grigoriev I."/>
        </authorList>
    </citation>
    <scope>NUCLEOTIDE SEQUENCE</scope>
    <source>
        <strain evidence="2">ATCC 74209</strain>
    </source>
</reference>
<proteinExistence type="predicted"/>
<accession>A0A9P4JB61</accession>